<evidence type="ECO:0000313" key="2">
    <source>
        <dbReference type="Proteomes" id="UP001168821"/>
    </source>
</evidence>
<dbReference type="AlphaFoldDB" id="A0AA38HTP7"/>
<organism evidence="1 2">
    <name type="scientific">Zophobas morio</name>
    <dbReference type="NCBI Taxonomy" id="2755281"/>
    <lineage>
        <taxon>Eukaryota</taxon>
        <taxon>Metazoa</taxon>
        <taxon>Ecdysozoa</taxon>
        <taxon>Arthropoda</taxon>
        <taxon>Hexapoda</taxon>
        <taxon>Insecta</taxon>
        <taxon>Pterygota</taxon>
        <taxon>Neoptera</taxon>
        <taxon>Endopterygota</taxon>
        <taxon>Coleoptera</taxon>
        <taxon>Polyphaga</taxon>
        <taxon>Cucujiformia</taxon>
        <taxon>Tenebrionidae</taxon>
        <taxon>Zophobas</taxon>
    </lineage>
</organism>
<name>A0AA38HTP7_9CUCU</name>
<comment type="caution">
    <text evidence="1">The sequence shown here is derived from an EMBL/GenBank/DDBJ whole genome shotgun (WGS) entry which is preliminary data.</text>
</comment>
<sequence length="81" mass="9079">MSGPGLSWEFVGSPPDIRRTVVRLIETGVRKKKFPICPGCLGPLQGRGSVKRDARKRFLSAHRLFVYSSSTPFARVFLDFP</sequence>
<accession>A0AA38HTP7</accession>
<evidence type="ECO:0000313" key="1">
    <source>
        <dbReference type="EMBL" id="KAJ3642797.1"/>
    </source>
</evidence>
<protein>
    <submittedName>
        <fullName evidence="1">Uncharacterized protein</fullName>
    </submittedName>
</protein>
<dbReference type="EMBL" id="JALNTZ010000008">
    <property type="protein sequence ID" value="KAJ3642797.1"/>
    <property type="molecule type" value="Genomic_DNA"/>
</dbReference>
<gene>
    <name evidence="1" type="ORF">Zmor_025551</name>
</gene>
<dbReference type="Proteomes" id="UP001168821">
    <property type="component" value="Unassembled WGS sequence"/>
</dbReference>
<reference evidence="1" key="1">
    <citation type="journal article" date="2023" name="G3 (Bethesda)">
        <title>Whole genome assemblies of Zophobas morio and Tenebrio molitor.</title>
        <authorList>
            <person name="Kaur S."/>
            <person name="Stinson S.A."/>
            <person name="diCenzo G.C."/>
        </authorList>
    </citation>
    <scope>NUCLEOTIDE SEQUENCE</scope>
    <source>
        <strain evidence="1">QUZm001</strain>
    </source>
</reference>
<keyword evidence="2" id="KW-1185">Reference proteome</keyword>
<proteinExistence type="predicted"/>